<dbReference type="WBParaSite" id="jg26068">
    <property type="protein sequence ID" value="jg26068"/>
    <property type="gene ID" value="jg26068"/>
</dbReference>
<evidence type="ECO:0000313" key="3">
    <source>
        <dbReference type="Proteomes" id="UP000887574"/>
    </source>
</evidence>
<evidence type="ECO:0000256" key="1">
    <source>
        <dbReference type="ARBA" id="ARBA00022801"/>
    </source>
</evidence>
<organism evidence="3 4">
    <name type="scientific">Ditylenchus dipsaci</name>
    <dbReference type="NCBI Taxonomy" id="166011"/>
    <lineage>
        <taxon>Eukaryota</taxon>
        <taxon>Metazoa</taxon>
        <taxon>Ecdysozoa</taxon>
        <taxon>Nematoda</taxon>
        <taxon>Chromadorea</taxon>
        <taxon>Rhabditida</taxon>
        <taxon>Tylenchina</taxon>
        <taxon>Tylenchomorpha</taxon>
        <taxon>Sphaerularioidea</taxon>
        <taxon>Anguinidae</taxon>
        <taxon>Anguininae</taxon>
        <taxon>Ditylenchus</taxon>
    </lineage>
</organism>
<proteinExistence type="predicted"/>
<dbReference type="Gene3D" id="3.40.50.10810">
    <property type="entry name" value="Tandem AAA-ATPase domain"/>
    <property type="match status" value="1"/>
</dbReference>
<feature type="compositionally biased region" description="Polar residues" evidence="2">
    <location>
        <begin position="50"/>
        <end position="61"/>
    </location>
</feature>
<dbReference type="GO" id="GO:0006281">
    <property type="term" value="P:DNA repair"/>
    <property type="evidence" value="ECO:0007669"/>
    <property type="project" value="TreeGrafter"/>
</dbReference>
<dbReference type="AlphaFoldDB" id="A0A915E1W9"/>
<dbReference type="GO" id="GO:0031297">
    <property type="term" value="P:replication fork processing"/>
    <property type="evidence" value="ECO:0007669"/>
    <property type="project" value="TreeGrafter"/>
</dbReference>
<reference evidence="4" key="1">
    <citation type="submission" date="2022-11" db="UniProtKB">
        <authorList>
            <consortium name="WormBaseParasite"/>
        </authorList>
    </citation>
    <scope>IDENTIFICATION</scope>
</reference>
<dbReference type="GO" id="GO:0043596">
    <property type="term" value="C:nuclear replication fork"/>
    <property type="evidence" value="ECO:0007669"/>
    <property type="project" value="TreeGrafter"/>
</dbReference>
<dbReference type="PANTHER" id="PTHR45766">
    <property type="entry name" value="DNA ANNEALING HELICASE AND ENDONUCLEASE ZRANB3 FAMILY MEMBER"/>
    <property type="match status" value="1"/>
</dbReference>
<dbReference type="PANTHER" id="PTHR45766:SF6">
    <property type="entry name" value="SWI_SNF-RELATED MATRIX-ASSOCIATED ACTIN-DEPENDENT REGULATOR OF CHROMATIN SUBFAMILY A-LIKE PROTEIN 1"/>
    <property type="match status" value="1"/>
</dbReference>
<dbReference type="Proteomes" id="UP000887574">
    <property type="component" value="Unplaced"/>
</dbReference>
<keyword evidence="1" id="KW-0378">Hydrolase</keyword>
<evidence type="ECO:0000313" key="4">
    <source>
        <dbReference type="WBParaSite" id="jg26068"/>
    </source>
</evidence>
<accession>A0A915E1W9</accession>
<sequence length="265" mass="29726">MEEQEVQLTQAALNKIAENRAKAMFELLALRKQRLPQKKREKQEAENKQRNQAHNSSFSNPSMNASIASSLFRAQTINAKPVLGNKQQVSGISPYGHKGHLPISSRKSYVSFSVVSPTRVKVTVKPYSDPVIAVVQVFDKEISGKVKLDHLTVNCFSFGLQRQGRILLADEMGLGKSSSPGIARYYNEEWPLLIICPSSVNNSEVSSCILDYDISSLKRIRLPSKNAFASISCDVSKINDQQVDELKSHSFYVIIFDESHFFERC</sequence>
<dbReference type="SUPFAM" id="SSF52540">
    <property type="entry name" value="P-loop containing nucleoside triphosphate hydrolases"/>
    <property type="match status" value="1"/>
</dbReference>
<name>A0A915E1W9_9BILA</name>
<keyword evidence="3" id="KW-1185">Reference proteome</keyword>
<dbReference type="GO" id="GO:0016787">
    <property type="term" value="F:hydrolase activity"/>
    <property type="evidence" value="ECO:0007669"/>
    <property type="project" value="UniProtKB-KW"/>
</dbReference>
<feature type="region of interest" description="Disordered" evidence="2">
    <location>
        <begin position="34"/>
        <end position="61"/>
    </location>
</feature>
<dbReference type="InterPro" id="IPR027417">
    <property type="entry name" value="P-loop_NTPase"/>
</dbReference>
<dbReference type="InterPro" id="IPR038718">
    <property type="entry name" value="SNF2-like_sf"/>
</dbReference>
<protein>
    <submittedName>
        <fullName evidence="4">SNF2 N-terminal domain-containing protein</fullName>
    </submittedName>
</protein>
<evidence type="ECO:0000256" key="2">
    <source>
        <dbReference type="SAM" id="MobiDB-lite"/>
    </source>
</evidence>